<dbReference type="Gene3D" id="3.40.30.10">
    <property type="entry name" value="Glutaredoxin"/>
    <property type="match status" value="1"/>
</dbReference>
<evidence type="ECO:0000256" key="4">
    <source>
        <dbReference type="ARBA" id="ARBA00023157"/>
    </source>
</evidence>
<evidence type="ECO:0000256" key="1">
    <source>
        <dbReference type="ARBA" id="ARBA00008987"/>
    </source>
</evidence>
<comment type="caution">
    <text evidence="11">The sequence shown here is derived from an EMBL/GenBank/DDBJ whole genome shotgun (WGS) entry which is preliminary data.</text>
</comment>
<protein>
    <recommendedName>
        <fullName evidence="6 7">Thioredoxin</fullName>
    </recommendedName>
</protein>
<organism evidence="11 12">
    <name type="scientific">Jiella avicenniae</name>
    <dbReference type="NCBI Taxonomy" id="2907202"/>
    <lineage>
        <taxon>Bacteria</taxon>
        <taxon>Pseudomonadati</taxon>
        <taxon>Pseudomonadota</taxon>
        <taxon>Alphaproteobacteria</taxon>
        <taxon>Hyphomicrobiales</taxon>
        <taxon>Aurantimonadaceae</taxon>
        <taxon>Jiella</taxon>
    </lineage>
</organism>
<evidence type="ECO:0000313" key="11">
    <source>
        <dbReference type="EMBL" id="MCE7029021.1"/>
    </source>
</evidence>
<feature type="site" description="Contributes to redox potential value" evidence="8">
    <location>
        <position position="32"/>
    </location>
</feature>
<dbReference type="PANTHER" id="PTHR45663:SF11">
    <property type="entry name" value="GEO12009P1"/>
    <property type="match status" value="1"/>
</dbReference>
<gene>
    <name evidence="11" type="primary">trxA</name>
    <name evidence="11" type="ORF">LZD57_13565</name>
</gene>
<dbReference type="SUPFAM" id="SSF52833">
    <property type="entry name" value="Thioredoxin-like"/>
    <property type="match status" value="1"/>
</dbReference>
<keyword evidence="2" id="KW-0813">Transport</keyword>
<comment type="similarity">
    <text evidence="1 7">Belongs to the thioredoxin family.</text>
</comment>
<accession>A0A9X1T4X8</accession>
<evidence type="ECO:0000256" key="3">
    <source>
        <dbReference type="ARBA" id="ARBA00022982"/>
    </source>
</evidence>
<feature type="site" description="Contributes to redox potential value" evidence="8">
    <location>
        <position position="33"/>
    </location>
</feature>
<reference evidence="11" key="1">
    <citation type="submission" date="2022-01" db="EMBL/GenBank/DDBJ databases">
        <title>Jiella avicenniae sp. nov., a novel endophytic bacterium isolated from bark of Avicennia marina.</title>
        <authorList>
            <person name="Tuo L."/>
        </authorList>
    </citation>
    <scope>NUCLEOTIDE SEQUENCE</scope>
    <source>
        <strain evidence="11">CBK1P-4</strain>
    </source>
</reference>
<evidence type="ECO:0000256" key="7">
    <source>
        <dbReference type="PIRNR" id="PIRNR000077"/>
    </source>
</evidence>
<dbReference type="GO" id="GO:0015035">
    <property type="term" value="F:protein-disulfide reductase activity"/>
    <property type="evidence" value="ECO:0007669"/>
    <property type="project" value="UniProtKB-UniRule"/>
</dbReference>
<keyword evidence="12" id="KW-1185">Reference proteome</keyword>
<feature type="active site" description="Nucleophile" evidence="8">
    <location>
        <position position="34"/>
    </location>
</feature>
<feature type="domain" description="Thioredoxin" evidence="10">
    <location>
        <begin position="1"/>
        <end position="105"/>
    </location>
</feature>
<evidence type="ECO:0000259" key="10">
    <source>
        <dbReference type="PROSITE" id="PS51352"/>
    </source>
</evidence>
<keyword evidence="5 9" id="KW-0676">Redox-active center</keyword>
<dbReference type="PANTHER" id="PTHR45663">
    <property type="entry name" value="GEO12009P1"/>
    <property type="match status" value="1"/>
</dbReference>
<dbReference type="EMBL" id="JAJUWU010000014">
    <property type="protein sequence ID" value="MCE7029021.1"/>
    <property type="molecule type" value="Genomic_DNA"/>
</dbReference>
<dbReference type="PROSITE" id="PS00194">
    <property type="entry name" value="THIOREDOXIN_1"/>
    <property type="match status" value="1"/>
</dbReference>
<evidence type="ECO:0000313" key="12">
    <source>
        <dbReference type="Proteomes" id="UP001139035"/>
    </source>
</evidence>
<feature type="site" description="Deprotonates C-terminal active site Cys" evidence="8">
    <location>
        <position position="25"/>
    </location>
</feature>
<dbReference type="Pfam" id="PF00085">
    <property type="entry name" value="Thioredoxin"/>
    <property type="match status" value="1"/>
</dbReference>
<dbReference type="InterPro" id="IPR013766">
    <property type="entry name" value="Thioredoxin_domain"/>
</dbReference>
<dbReference type="GO" id="GO:0005737">
    <property type="term" value="C:cytoplasm"/>
    <property type="evidence" value="ECO:0007669"/>
    <property type="project" value="TreeGrafter"/>
</dbReference>
<dbReference type="AlphaFoldDB" id="A0A9X1T4X8"/>
<evidence type="ECO:0000256" key="6">
    <source>
        <dbReference type="NCBIfam" id="TIGR01068"/>
    </source>
</evidence>
<feature type="disulfide bond" description="Redox-active" evidence="9">
    <location>
        <begin position="31"/>
        <end position="34"/>
    </location>
</feature>
<keyword evidence="4 9" id="KW-1015">Disulfide bond</keyword>
<dbReference type="PRINTS" id="PR00421">
    <property type="entry name" value="THIOREDOXIN"/>
</dbReference>
<sequence length="105" mass="11380">MATKKVDTQSFQSDVLDNGKPVVVDFWAEWCGPCKMIGPSLEEISEEMADIEVAKVNIDENPDLAAKYGVRSIPTLLLFKNGEPAAVQVGAQSKSKLVDWIKGAA</sequence>
<name>A0A9X1T4X8_9HYPH</name>
<dbReference type="PROSITE" id="PS51352">
    <property type="entry name" value="THIOREDOXIN_2"/>
    <property type="match status" value="1"/>
</dbReference>
<proteinExistence type="inferred from homology"/>
<dbReference type="InterPro" id="IPR036249">
    <property type="entry name" value="Thioredoxin-like_sf"/>
</dbReference>
<dbReference type="Proteomes" id="UP001139035">
    <property type="component" value="Unassembled WGS sequence"/>
</dbReference>
<evidence type="ECO:0000256" key="8">
    <source>
        <dbReference type="PIRSR" id="PIRSR000077-1"/>
    </source>
</evidence>
<dbReference type="RefSeq" id="WP_233720024.1">
    <property type="nucleotide sequence ID" value="NZ_JAJUWU010000014.1"/>
</dbReference>
<evidence type="ECO:0000256" key="9">
    <source>
        <dbReference type="PIRSR" id="PIRSR000077-4"/>
    </source>
</evidence>
<dbReference type="FunFam" id="3.40.30.10:FF:000001">
    <property type="entry name" value="Thioredoxin"/>
    <property type="match status" value="1"/>
</dbReference>
<dbReference type="NCBIfam" id="TIGR01068">
    <property type="entry name" value="thioredoxin"/>
    <property type="match status" value="1"/>
</dbReference>
<dbReference type="PIRSF" id="PIRSF000077">
    <property type="entry name" value="Thioredoxin"/>
    <property type="match status" value="1"/>
</dbReference>
<dbReference type="CDD" id="cd02947">
    <property type="entry name" value="TRX_family"/>
    <property type="match status" value="1"/>
</dbReference>
<feature type="active site" description="Nucleophile" evidence="8">
    <location>
        <position position="31"/>
    </location>
</feature>
<evidence type="ECO:0000256" key="2">
    <source>
        <dbReference type="ARBA" id="ARBA00022448"/>
    </source>
</evidence>
<evidence type="ECO:0000256" key="5">
    <source>
        <dbReference type="ARBA" id="ARBA00023284"/>
    </source>
</evidence>
<keyword evidence="3" id="KW-0249">Electron transport</keyword>
<dbReference type="InterPro" id="IPR017937">
    <property type="entry name" value="Thioredoxin_CS"/>
</dbReference>
<dbReference type="InterPro" id="IPR005746">
    <property type="entry name" value="Thioredoxin"/>
</dbReference>